<dbReference type="AlphaFoldDB" id="A0A3M3XC75"/>
<sequence>MRATPLVIPDVFLFEPKVFGDERGFFYESFNQKVFEEAVGKAVHFVQDNHSRSAKGVLRGLHYQIKQPQGKLVRVTHGEVFDVAVDLRKSSATFGKWVGAHLSASNRSQLWIPEGFAHGFLVLSENAEFLYKTTDYWAPEHERSLAWNDSDVAIDWPFSDSPILSAKDANAPRFVNAEVFE</sequence>
<evidence type="ECO:0000256" key="1">
    <source>
        <dbReference type="ARBA" id="ARBA00001298"/>
    </source>
</evidence>
<dbReference type="Pfam" id="PF00908">
    <property type="entry name" value="dTDP_sugar_isom"/>
    <property type="match status" value="1"/>
</dbReference>
<dbReference type="GO" id="GO:0005829">
    <property type="term" value="C:cytosol"/>
    <property type="evidence" value="ECO:0007669"/>
    <property type="project" value="TreeGrafter"/>
</dbReference>
<protein>
    <recommendedName>
        <fullName evidence="4 5">dTDP-4-dehydrorhamnose 3,5-epimerase</fullName>
        <ecNumber evidence="3 5">5.1.3.13</ecNumber>
    </recommendedName>
    <alternativeName>
        <fullName evidence="5">Thymidine diphospho-4-keto-rhamnose 3,5-epimerase</fullName>
    </alternativeName>
</protein>
<dbReference type="Proteomes" id="UP000248640">
    <property type="component" value="Chromosome 1"/>
</dbReference>
<organism evidence="6 7">
    <name type="scientific">Pseudomonas fluorescens</name>
    <dbReference type="NCBI Taxonomy" id="294"/>
    <lineage>
        <taxon>Bacteria</taxon>
        <taxon>Pseudomonadati</taxon>
        <taxon>Pseudomonadota</taxon>
        <taxon>Gammaproteobacteria</taxon>
        <taxon>Pseudomonadales</taxon>
        <taxon>Pseudomonadaceae</taxon>
        <taxon>Pseudomonas</taxon>
    </lineage>
</organism>
<comment type="similarity">
    <text evidence="5">Belongs to the dTDP-4-dehydrorhamnose 3,5-epimerase family.</text>
</comment>
<dbReference type="Gene3D" id="2.60.120.10">
    <property type="entry name" value="Jelly Rolls"/>
    <property type="match status" value="1"/>
</dbReference>
<proteinExistence type="inferred from homology"/>
<accession>A0A3M3XC75</accession>
<evidence type="ECO:0000256" key="4">
    <source>
        <dbReference type="ARBA" id="ARBA00019595"/>
    </source>
</evidence>
<evidence type="ECO:0000313" key="7">
    <source>
        <dbReference type="Proteomes" id="UP000248640"/>
    </source>
</evidence>
<dbReference type="GO" id="GO:0019305">
    <property type="term" value="P:dTDP-rhamnose biosynthetic process"/>
    <property type="evidence" value="ECO:0007669"/>
    <property type="project" value="UniProtKB-UniRule"/>
</dbReference>
<name>A0A3M3XC75_PSEFL</name>
<comment type="subunit">
    <text evidence="5">Homodimer.</text>
</comment>
<dbReference type="GO" id="GO:0000271">
    <property type="term" value="P:polysaccharide biosynthetic process"/>
    <property type="evidence" value="ECO:0007669"/>
    <property type="project" value="TreeGrafter"/>
</dbReference>
<dbReference type="NCBIfam" id="TIGR01221">
    <property type="entry name" value="rmlC"/>
    <property type="match status" value="1"/>
</dbReference>
<reference evidence="6 7" key="1">
    <citation type="submission" date="2018-06" db="EMBL/GenBank/DDBJ databases">
        <authorList>
            <consortium name="Pathogen Informatics"/>
            <person name="Doyle S."/>
        </authorList>
    </citation>
    <scope>NUCLEOTIDE SEQUENCE [LARGE SCALE GENOMIC DNA]</scope>
    <source>
        <strain evidence="6 7">NCTC10038</strain>
    </source>
</reference>
<evidence type="ECO:0000313" key="6">
    <source>
        <dbReference type="EMBL" id="SQF92999.1"/>
    </source>
</evidence>
<dbReference type="InterPro" id="IPR011051">
    <property type="entry name" value="RmlC_Cupin_sf"/>
</dbReference>
<evidence type="ECO:0000256" key="3">
    <source>
        <dbReference type="ARBA" id="ARBA00012098"/>
    </source>
</evidence>
<dbReference type="PANTHER" id="PTHR21047">
    <property type="entry name" value="DTDP-6-DEOXY-D-GLUCOSE-3,5 EPIMERASE"/>
    <property type="match status" value="1"/>
</dbReference>
<evidence type="ECO:0000256" key="2">
    <source>
        <dbReference type="ARBA" id="ARBA00001997"/>
    </source>
</evidence>
<dbReference type="RefSeq" id="WP_053257412.1">
    <property type="nucleotide sequence ID" value="NZ_CBCRXZ010000001.1"/>
</dbReference>
<dbReference type="GeneID" id="61634413"/>
<dbReference type="EC" id="5.1.3.13" evidence="3 5"/>
<evidence type="ECO:0000256" key="5">
    <source>
        <dbReference type="RuleBase" id="RU364069"/>
    </source>
</evidence>
<dbReference type="GO" id="GO:0008830">
    <property type="term" value="F:dTDP-4-dehydrorhamnose 3,5-epimerase activity"/>
    <property type="evidence" value="ECO:0007669"/>
    <property type="project" value="UniProtKB-UniRule"/>
</dbReference>
<dbReference type="EMBL" id="LS483372">
    <property type="protein sequence ID" value="SQF92999.1"/>
    <property type="molecule type" value="Genomic_DNA"/>
</dbReference>
<dbReference type="SUPFAM" id="SSF51182">
    <property type="entry name" value="RmlC-like cupins"/>
    <property type="match status" value="1"/>
</dbReference>
<dbReference type="UniPathway" id="UPA00124"/>
<dbReference type="CDD" id="cd00438">
    <property type="entry name" value="cupin_RmlC"/>
    <property type="match status" value="1"/>
</dbReference>
<comment type="pathway">
    <text evidence="5">Carbohydrate biosynthesis; dTDP-L-rhamnose biosynthesis.</text>
</comment>
<keyword evidence="5 6" id="KW-0413">Isomerase</keyword>
<dbReference type="PANTHER" id="PTHR21047:SF2">
    <property type="entry name" value="THYMIDINE DIPHOSPHO-4-KETO-RHAMNOSE 3,5-EPIMERASE"/>
    <property type="match status" value="1"/>
</dbReference>
<dbReference type="InterPro" id="IPR014710">
    <property type="entry name" value="RmlC-like_jellyroll"/>
</dbReference>
<comment type="catalytic activity">
    <reaction evidence="1 5">
        <text>dTDP-4-dehydro-6-deoxy-alpha-D-glucose = dTDP-4-dehydro-beta-L-rhamnose</text>
        <dbReference type="Rhea" id="RHEA:16969"/>
        <dbReference type="ChEBI" id="CHEBI:57649"/>
        <dbReference type="ChEBI" id="CHEBI:62830"/>
        <dbReference type="EC" id="5.1.3.13"/>
    </reaction>
</comment>
<comment type="function">
    <text evidence="2 5">Catalyzes the epimerization of the C3' and C5'positions of dTDP-6-deoxy-D-xylo-4-hexulose, forming dTDP-6-deoxy-L-lyxo-4-hexulose.</text>
</comment>
<gene>
    <name evidence="6" type="primary">rfbC-1</name>
    <name evidence="6" type="ORF">NCTC10038_04456</name>
</gene>
<dbReference type="InterPro" id="IPR000888">
    <property type="entry name" value="RmlC-like"/>
</dbReference>